<dbReference type="Proteomes" id="UP000593567">
    <property type="component" value="Unassembled WGS sequence"/>
</dbReference>
<dbReference type="AlphaFoldDB" id="A0A7J7ISC2"/>
<protein>
    <submittedName>
        <fullName evidence="1">Uncharacterized protein</fullName>
    </submittedName>
</protein>
<accession>A0A7J7ISC2</accession>
<name>A0A7J7ISC2_BUGNE</name>
<dbReference type="EMBL" id="VXIV02003480">
    <property type="protein sequence ID" value="KAF6016725.1"/>
    <property type="molecule type" value="Genomic_DNA"/>
</dbReference>
<reference evidence="1" key="1">
    <citation type="submission" date="2020-06" db="EMBL/GenBank/DDBJ databases">
        <title>Draft genome of Bugula neritina, a colonial animal packing powerful symbionts and potential medicines.</title>
        <authorList>
            <person name="Rayko M."/>
        </authorList>
    </citation>
    <scope>NUCLEOTIDE SEQUENCE [LARGE SCALE GENOMIC DNA]</scope>
    <source>
        <strain evidence="1">Kwan_BN1</strain>
    </source>
</reference>
<comment type="caution">
    <text evidence="1">The sequence shown here is derived from an EMBL/GenBank/DDBJ whole genome shotgun (WGS) entry which is preliminary data.</text>
</comment>
<keyword evidence="2" id="KW-1185">Reference proteome</keyword>
<organism evidence="1 2">
    <name type="scientific">Bugula neritina</name>
    <name type="common">Brown bryozoan</name>
    <name type="synonym">Sertularia neritina</name>
    <dbReference type="NCBI Taxonomy" id="10212"/>
    <lineage>
        <taxon>Eukaryota</taxon>
        <taxon>Metazoa</taxon>
        <taxon>Spiralia</taxon>
        <taxon>Lophotrochozoa</taxon>
        <taxon>Bryozoa</taxon>
        <taxon>Gymnolaemata</taxon>
        <taxon>Cheilostomatida</taxon>
        <taxon>Flustrina</taxon>
        <taxon>Buguloidea</taxon>
        <taxon>Bugulidae</taxon>
        <taxon>Bugula</taxon>
    </lineage>
</organism>
<evidence type="ECO:0000313" key="2">
    <source>
        <dbReference type="Proteomes" id="UP000593567"/>
    </source>
</evidence>
<evidence type="ECO:0000313" key="1">
    <source>
        <dbReference type="EMBL" id="KAF6016725.1"/>
    </source>
</evidence>
<proteinExistence type="predicted"/>
<gene>
    <name evidence="1" type="ORF">EB796_024967</name>
</gene>
<sequence length="203" mass="23717">MISGVCWSHHVTVYLDPGQNTTPYTLPGCSYAAYLSEGSHKFLKQCSIYNINVLKSPIVRRLMFVSRYDVSCRLVRNSFNRILLTPAWRRPSRKLQHVCANDCNMSSEIQPWYMCKNNELTVYWPTDKTFSVVTKEVPDKLRDELRERLVGHETEYSEVEFQTFRQPTVEAKQNSRGERIHFLLFSTCADKTLRYDSVNDLCN</sequence>